<reference evidence="1" key="1">
    <citation type="journal article" date="2020" name="Stud. Mycol.">
        <title>101 Dothideomycetes genomes: a test case for predicting lifestyles and emergence of pathogens.</title>
        <authorList>
            <person name="Haridas S."/>
            <person name="Albert R."/>
            <person name="Binder M."/>
            <person name="Bloem J."/>
            <person name="Labutti K."/>
            <person name="Salamov A."/>
            <person name="Andreopoulos B."/>
            <person name="Baker S."/>
            <person name="Barry K."/>
            <person name="Bills G."/>
            <person name="Bluhm B."/>
            <person name="Cannon C."/>
            <person name="Castanera R."/>
            <person name="Culley D."/>
            <person name="Daum C."/>
            <person name="Ezra D."/>
            <person name="Gonzalez J."/>
            <person name="Henrissat B."/>
            <person name="Kuo A."/>
            <person name="Liang C."/>
            <person name="Lipzen A."/>
            <person name="Lutzoni F."/>
            <person name="Magnuson J."/>
            <person name="Mondo S."/>
            <person name="Nolan M."/>
            <person name="Ohm R."/>
            <person name="Pangilinan J."/>
            <person name="Park H.-J."/>
            <person name="Ramirez L."/>
            <person name="Alfaro M."/>
            <person name="Sun H."/>
            <person name="Tritt A."/>
            <person name="Yoshinaga Y."/>
            <person name="Zwiers L.-H."/>
            <person name="Turgeon B."/>
            <person name="Goodwin S."/>
            <person name="Spatafora J."/>
            <person name="Crous P."/>
            <person name="Grigoriev I."/>
        </authorList>
    </citation>
    <scope>NUCLEOTIDE SEQUENCE</scope>
    <source>
        <strain evidence="1">Tuck. ex Michener</strain>
    </source>
</reference>
<keyword evidence="2" id="KW-1185">Reference proteome</keyword>
<dbReference type="Proteomes" id="UP000800092">
    <property type="component" value="Unassembled WGS sequence"/>
</dbReference>
<sequence>MLLKSILGGKNLGMRIRSLAYDAYAPQYSVATVTFQERPKFLTPNKSEWRFLMSTETNSSDEEQITKDEEIIIDTHFRGFTSLNSFEDKAFHLIDIIAICGSGGHAFCSFQERRGHYMWLRDGLPRDLKADGVRVLTYGYDSQLFENKRFQNIEDIASSFRKALSAVRRTDNNILPRPLVFIAHSLGGIVLKEAMIQMVKSDPTTLKSTIQCLVFGVPTHGMNEDNKWKMKGDTAVLVNSSSATRGRPWETDTRYSQALNRNHSDLVKYSMKDQDYIVILEHLRECSRSAERVIRFRFPELASSLESHSESPEQTLNRKEQKLVLQLLDSRYIHLRGLKMLFCSKFGNSGWEVKEMDECYEVRSPRKLTDIEINSLIERTLVRFYGHKCAQPDERAATQS</sequence>
<dbReference type="EMBL" id="ML991862">
    <property type="protein sequence ID" value="KAF2229466.1"/>
    <property type="molecule type" value="Genomic_DNA"/>
</dbReference>
<dbReference type="InterPro" id="IPR029058">
    <property type="entry name" value="AB_hydrolase_fold"/>
</dbReference>
<dbReference type="OrthoDB" id="1658288at2759"/>
<dbReference type="PANTHER" id="PTHR48182">
    <property type="entry name" value="PROTEIN SERAC1"/>
    <property type="match status" value="1"/>
</dbReference>
<evidence type="ECO:0000313" key="2">
    <source>
        <dbReference type="Proteomes" id="UP000800092"/>
    </source>
</evidence>
<evidence type="ECO:0008006" key="3">
    <source>
        <dbReference type="Google" id="ProtNLM"/>
    </source>
</evidence>
<organism evidence="1 2">
    <name type="scientific">Viridothelium virens</name>
    <name type="common">Speckled blister lichen</name>
    <name type="synonym">Trypethelium virens</name>
    <dbReference type="NCBI Taxonomy" id="1048519"/>
    <lineage>
        <taxon>Eukaryota</taxon>
        <taxon>Fungi</taxon>
        <taxon>Dikarya</taxon>
        <taxon>Ascomycota</taxon>
        <taxon>Pezizomycotina</taxon>
        <taxon>Dothideomycetes</taxon>
        <taxon>Dothideomycetes incertae sedis</taxon>
        <taxon>Trypetheliales</taxon>
        <taxon>Trypetheliaceae</taxon>
        <taxon>Viridothelium</taxon>
    </lineage>
</organism>
<dbReference type="Gene3D" id="3.40.50.1820">
    <property type="entry name" value="alpha/beta hydrolase"/>
    <property type="match status" value="1"/>
</dbReference>
<dbReference type="InterPro" id="IPR052374">
    <property type="entry name" value="SERAC1"/>
</dbReference>
<gene>
    <name evidence="1" type="ORF">EV356DRAFT_571079</name>
</gene>
<proteinExistence type="predicted"/>
<dbReference type="AlphaFoldDB" id="A0A6A6GUI8"/>
<accession>A0A6A6GUI8</accession>
<dbReference type="SUPFAM" id="SSF53474">
    <property type="entry name" value="alpha/beta-Hydrolases"/>
    <property type="match status" value="1"/>
</dbReference>
<protein>
    <recommendedName>
        <fullName evidence="3">DUF676 domain-containing protein</fullName>
    </recommendedName>
</protein>
<dbReference type="PANTHER" id="PTHR48182:SF3">
    <property type="entry name" value="DUF676 DOMAIN-CONTAINING PROTEIN"/>
    <property type="match status" value="1"/>
</dbReference>
<name>A0A6A6GUI8_VIRVR</name>
<evidence type="ECO:0000313" key="1">
    <source>
        <dbReference type="EMBL" id="KAF2229466.1"/>
    </source>
</evidence>